<proteinExistence type="predicted"/>
<dbReference type="RefSeq" id="WP_179634638.1">
    <property type="nucleotide sequence ID" value="NZ_JACCFH010000001.1"/>
</dbReference>
<evidence type="ECO:0000313" key="2">
    <source>
        <dbReference type="EMBL" id="NYG33937.1"/>
    </source>
</evidence>
<gene>
    <name evidence="2" type="ORF">BDD16_002923</name>
</gene>
<name>A0A7Y9QYQ2_9BURK</name>
<sequence length="599" mass="67694">MSVAYKNLILAAAVNFLFALSATVCAQQVEPIAAGFDKKIVKSSWMYRVIAENTVFLTSAASKAQGENKRELIKKSAEQIRYLIDSMEPDGTWWNPSRKIDGDPNVNRFVLAPLLDAITIAERIEDYPREILYWKSQALIAAEFQYEAYHGRVPWDLGAAIFKKYPNQDVYYLLICALAKNISQSEKFQHDEQEALEGLENQLMPSGGWHYVGEETESPVYHYITEIILSRYYEITKSARALAILKSSVKYWDQILSDNGQPSYTADPWWKQFWQPIPKSAVQLAERISKSKKLSAILKIDNKYFSKESGVSSAYISEWINPSFEEVNFLKSPHGFFFDADAKRYFSEENSIYTDLVEGRGLRNTFVGIRYCNLKSATFCSTMRAVTPKIKTTEKTSKTLFLSAPEDDGAFKEGLHGVAYAIKYKIHPAVINSTPKPKSIDTPFMAQQIWYAKSDGITGVVSISAARAMETELSLISTTLGPDQIIYDPSTDTYKSGELIVKFFSSFGGSAIEPEQRIQPSVWPKWNSIQQGFGEQKFWNVGDEQNIIVWVGHDLVNAPKSVVYSPEAATLQATYSNISIKISHIKEFNYLKLTESESH</sequence>
<dbReference type="Proteomes" id="UP000518288">
    <property type="component" value="Unassembled WGS sequence"/>
</dbReference>
<feature type="chain" id="PRO_5030513760" evidence="1">
    <location>
        <begin position="27"/>
        <end position="599"/>
    </location>
</feature>
<keyword evidence="3" id="KW-1185">Reference proteome</keyword>
<comment type="caution">
    <text evidence="2">The sequence shown here is derived from an EMBL/GenBank/DDBJ whole genome shotgun (WGS) entry which is preliminary data.</text>
</comment>
<organism evidence="2 3">
    <name type="scientific">Sphaerotilus montanus</name>
    <dbReference type="NCBI Taxonomy" id="522889"/>
    <lineage>
        <taxon>Bacteria</taxon>
        <taxon>Pseudomonadati</taxon>
        <taxon>Pseudomonadota</taxon>
        <taxon>Betaproteobacteria</taxon>
        <taxon>Burkholderiales</taxon>
        <taxon>Sphaerotilaceae</taxon>
        <taxon>Sphaerotilus</taxon>
    </lineage>
</organism>
<protein>
    <submittedName>
        <fullName evidence="2">Uncharacterized protein</fullName>
    </submittedName>
</protein>
<dbReference type="EMBL" id="JACCFH010000001">
    <property type="protein sequence ID" value="NYG33937.1"/>
    <property type="molecule type" value="Genomic_DNA"/>
</dbReference>
<evidence type="ECO:0000256" key="1">
    <source>
        <dbReference type="SAM" id="SignalP"/>
    </source>
</evidence>
<evidence type="ECO:0000313" key="3">
    <source>
        <dbReference type="Proteomes" id="UP000518288"/>
    </source>
</evidence>
<dbReference type="AlphaFoldDB" id="A0A7Y9QYQ2"/>
<reference evidence="2 3" key="1">
    <citation type="submission" date="2020-07" db="EMBL/GenBank/DDBJ databases">
        <title>Genomic Encyclopedia of Archaeal and Bacterial Type Strains, Phase II (KMG-II): from individual species to whole genera.</title>
        <authorList>
            <person name="Goeker M."/>
        </authorList>
    </citation>
    <scope>NUCLEOTIDE SEQUENCE [LARGE SCALE GENOMIC DNA]</scope>
    <source>
        <strain evidence="2 3">DSM 21226</strain>
    </source>
</reference>
<feature type="signal peptide" evidence="1">
    <location>
        <begin position="1"/>
        <end position="26"/>
    </location>
</feature>
<accession>A0A7Y9QYQ2</accession>
<keyword evidence="1" id="KW-0732">Signal</keyword>